<dbReference type="PROSITE" id="PS50126">
    <property type="entry name" value="S1"/>
    <property type="match status" value="1"/>
</dbReference>
<evidence type="ECO:0000313" key="4">
    <source>
        <dbReference type="Proteomes" id="UP001200430"/>
    </source>
</evidence>
<dbReference type="InterPro" id="IPR012340">
    <property type="entry name" value="NA-bd_OB-fold"/>
</dbReference>
<feature type="compositionally biased region" description="Basic and acidic residues" evidence="1">
    <location>
        <begin position="121"/>
        <end position="141"/>
    </location>
</feature>
<dbReference type="PANTHER" id="PTHR10724">
    <property type="entry name" value="30S RIBOSOMAL PROTEIN S1"/>
    <property type="match status" value="1"/>
</dbReference>
<feature type="region of interest" description="Disordered" evidence="1">
    <location>
        <begin position="81"/>
        <end position="160"/>
    </location>
</feature>
<accession>A0ABS9EK89</accession>
<keyword evidence="4" id="KW-1185">Reference proteome</keyword>
<gene>
    <name evidence="3" type="ORF">L2W38_02170</name>
</gene>
<feature type="domain" description="S1 motif" evidence="2">
    <location>
        <begin position="16"/>
        <end position="84"/>
    </location>
</feature>
<organism evidence="3 4">
    <name type="scientific">Dethiosulfovibrio marinus</name>
    <dbReference type="NCBI Taxonomy" id="133532"/>
    <lineage>
        <taxon>Bacteria</taxon>
        <taxon>Thermotogati</taxon>
        <taxon>Synergistota</taxon>
        <taxon>Synergistia</taxon>
        <taxon>Synergistales</taxon>
        <taxon>Dethiosulfovibrionaceae</taxon>
        <taxon>Dethiosulfovibrio</taxon>
    </lineage>
</organism>
<dbReference type="SMART" id="SM00316">
    <property type="entry name" value="S1"/>
    <property type="match status" value="1"/>
</dbReference>
<dbReference type="EMBL" id="JAKGUD010000002">
    <property type="protein sequence ID" value="MCF4141625.1"/>
    <property type="molecule type" value="Genomic_DNA"/>
</dbReference>
<comment type="caution">
    <text evidence="3">The sequence shown here is derived from an EMBL/GenBank/DDBJ whole genome shotgun (WGS) entry which is preliminary data.</text>
</comment>
<dbReference type="InterPro" id="IPR050437">
    <property type="entry name" value="Ribos_protein_bS1-like"/>
</dbReference>
<sequence>MEEKKNVKENSSVSPGDVVTGVVEQVMPYGAFVRLSTGQRAMVHISQLSHNFVKNVSDVVSAEQEITAKVIKIDDKGRIDLSIKAMSEPPARPSRPPFRKPGGSGGGPSGGFSRENSAPKTPEEDFERKLSSFLKKSEEKIATLNSAKSSGRGGRKKGGR</sequence>
<dbReference type="Pfam" id="PF00575">
    <property type="entry name" value="S1"/>
    <property type="match status" value="1"/>
</dbReference>
<dbReference type="Proteomes" id="UP001200430">
    <property type="component" value="Unassembled WGS sequence"/>
</dbReference>
<evidence type="ECO:0000259" key="2">
    <source>
        <dbReference type="PROSITE" id="PS50126"/>
    </source>
</evidence>
<reference evidence="3 4" key="1">
    <citation type="submission" date="2022-01" db="EMBL/GenBank/DDBJ databases">
        <title>Dethiosulfovibrio faecalis sp. nov., a novel proteolytic, non-sulfur-reducing bacterium isolated from a marine aquaculture solid waste bioreactor.</title>
        <authorList>
            <person name="Grabowski S."/>
            <person name="Apolinario E."/>
            <person name="Schneider N."/>
            <person name="Marshall C.W."/>
            <person name="Sowers K.R."/>
        </authorList>
    </citation>
    <scope>NUCLEOTIDE SEQUENCE [LARGE SCALE GENOMIC DNA]</scope>
    <source>
        <strain evidence="3 4">DSM 12537</strain>
    </source>
</reference>
<name>A0ABS9EK89_9BACT</name>
<proteinExistence type="predicted"/>
<evidence type="ECO:0000256" key="1">
    <source>
        <dbReference type="SAM" id="MobiDB-lite"/>
    </source>
</evidence>
<dbReference type="SUPFAM" id="SSF50249">
    <property type="entry name" value="Nucleic acid-binding proteins"/>
    <property type="match status" value="1"/>
</dbReference>
<protein>
    <submittedName>
        <fullName evidence="3">S1 RNA-binding domain-containing protein</fullName>
    </submittedName>
</protein>
<dbReference type="Gene3D" id="2.40.50.140">
    <property type="entry name" value="Nucleic acid-binding proteins"/>
    <property type="match status" value="1"/>
</dbReference>
<evidence type="ECO:0000313" key="3">
    <source>
        <dbReference type="EMBL" id="MCF4141625.1"/>
    </source>
</evidence>
<dbReference type="RefSeq" id="WP_236098624.1">
    <property type="nucleotide sequence ID" value="NZ_JAKGUD010000002.1"/>
</dbReference>
<dbReference type="InterPro" id="IPR003029">
    <property type="entry name" value="S1_domain"/>
</dbReference>